<protein>
    <submittedName>
        <fullName evidence="2">Alpha/beta fold hydrolase</fullName>
    </submittedName>
</protein>
<dbReference type="Proteomes" id="UP001553161">
    <property type="component" value="Unassembled WGS sequence"/>
</dbReference>
<keyword evidence="2" id="KW-0378">Hydrolase</keyword>
<evidence type="ECO:0000259" key="1">
    <source>
        <dbReference type="Pfam" id="PF12697"/>
    </source>
</evidence>
<dbReference type="GO" id="GO:0016787">
    <property type="term" value="F:hydrolase activity"/>
    <property type="evidence" value="ECO:0007669"/>
    <property type="project" value="UniProtKB-KW"/>
</dbReference>
<dbReference type="Gene3D" id="3.40.50.1820">
    <property type="entry name" value="alpha/beta hydrolase"/>
    <property type="match status" value="1"/>
</dbReference>
<comment type="caution">
    <text evidence="2">The sequence shown here is derived from an EMBL/GenBank/DDBJ whole genome shotgun (WGS) entry which is preliminary data.</text>
</comment>
<dbReference type="InterPro" id="IPR000073">
    <property type="entry name" value="AB_hydrolase_1"/>
</dbReference>
<dbReference type="SUPFAM" id="SSF53474">
    <property type="entry name" value="alpha/beta-Hydrolases"/>
    <property type="match status" value="1"/>
</dbReference>
<reference evidence="2 3" key="1">
    <citation type="submission" date="2024-07" db="EMBL/GenBank/DDBJ databases">
        <authorList>
            <person name="Kang M."/>
        </authorList>
    </citation>
    <scope>NUCLEOTIDE SEQUENCE [LARGE SCALE GENOMIC DNA]</scope>
    <source>
        <strain evidence="2 3">DFM31</strain>
    </source>
</reference>
<evidence type="ECO:0000313" key="3">
    <source>
        <dbReference type="Proteomes" id="UP001553161"/>
    </source>
</evidence>
<dbReference type="EMBL" id="JBFBVU010000006">
    <property type="protein sequence ID" value="MEV8466500.1"/>
    <property type="molecule type" value="Genomic_DNA"/>
</dbReference>
<feature type="domain" description="AB hydrolase-1" evidence="1">
    <location>
        <begin position="86"/>
        <end position="305"/>
    </location>
</feature>
<accession>A0ABV3L5Y0</accession>
<sequence length="330" mass="34867">MMGMILTLVKWAVGLAVLAWGTLALLDWIGPTEPADLTVDYDPAQVGADLDVWLAEQEGQVANLRDNAAKEIVWAGEPGVQTPLSVVYIHGFSATKAELRPLPDMVAAALGANLFLTRLPGHGRDSAAMGEPTVHDWMNAVAEALAVGARLGERVIVMGNSTGSTLAVAAAADSTLNAQMAGLVLMSPNFGAAGLKGRAIEWPLINSWGRLVIGDTYSFEPRNAGHAENWTTSYPFEAVARLGALSHKVRNMDLGAMTVPAIFFVSNEDQVIDPKLARRASADWGAPSELVPVVRVEGDDPGGHVLAGDILSPNKTAPIAERIVAWARGL</sequence>
<dbReference type="InterPro" id="IPR029058">
    <property type="entry name" value="AB_hydrolase_fold"/>
</dbReference>
<keyword evidence="3" id="KW-1185">Reference proteome</keyword>
<gene>
    <name evidence="2" type="ORF">AB0T83_06860</name>
</gene>
<dbReference type="Pfam" id="PF12697">
    <property type="entry name" value="Abhydrolase_6"/>
    <property type="match status" value="1"/>
</dbReference>
<proteinExistence type="predicted"/>
<evidence type="ECO:0000313" key="2">
    <source>
        <dbReference type="EMBL" id="MEV8466500.1"/>
    </source>
</evidence>
<name>A0ABV3L5Y0_9RHOB</name>
<organism evidence="2 3">
    <name type="scientific">Meridianimarinicoccus marinus</name>
    <dbReference type="NCBI Taxonomy" id="3231483"/>
    <lineage>
        <taxon>Bacteria</taxon>
        <taxon>Pseudomonadati</taxon>
        <taxon>Pseudomonadota</taxon>
        <taxon>Alphaproteobacteria</taxon>
        <taxon>Rhodobacterales</taxon>
        <taxon>Paracoccaceae</taxon>
        <taxon>Meridianimarinicoccus</taxon>
    </lineage>
</organism>
<dbReference type="RefSeq" id="WP_366192299.1">
    <property type="nucleotide sequence ID" value="NZ_JBFBVU010000006.1"/>
</dbReference>